<gene>
    <name evidence="1" type="ORF">FN846DRAFT_143795</name>
</gene>
<accession>A0A5J5ERE3</accession>
<organism evidence="1 2">
    <name type="scientific">Sphaerosporella brunnea</name>
    <dbReference type="NCBI Taxonomy" id="1250544"/>
    <lineage>
        <taxon>Eukaryota</taxon>
        <taxon>Fungi</taxon>
        <taxon>Dikarya</taxon>
        <taxon>Ascomycota</taxon>
        <taxon>Pezizomycotina</taxon>
        <taxon>Pezizomycetes</taxon>
        <taxon>Pezizales</taxon>
        <taxon>Pyronemataceae</taxon>
        <taxon>Sphaerosporella</taxon>
    </lineage>
</organism>
<name>A0A5J5ERE3_9PEZI</name>
<sequence length="79" mass="9173">MLRWWYNHTIRRAAVAVQLASAIPLCRDRHRHNAKLTTCGWYVRGSRIFRFIPCFISAFRHTPASSAIPIHTPDPTRSN</sequence>
<evidence type="ECO:0000313" key="2">
    <source>
        <dbReference type="Proteomes" id="UP000326924"/>
    </source>
</evidence>
<proteinExistence type="predicted"/>
<reference evidence="1 2" key="1">
    <citation type="submission" date="2019-09" db="EMBL/GenBank/DDBJ databases">
        <title>Draft genome of the ectomycorrhizal ascomycete Sphaerosporella brunnea.</title>
        <authorList>
            <consortium name="DOE Joint Genome Institute"/>
            <person name="Benucci G.M."/>
            <person name="Marozzi G."/>
            <person name="Antonielli L."/>
            <person name="Sanchez S."/>
            <person name="Marco P."/>
            <person name="Wang X."/>
            <person name="Falini L.B."/>
            <person name="Barry K."/>
            <person name="Haridas S."/>
            <person name="Lipzen A."/>
            <person name="Labutti K."/>
            <person name="Grigoriev I.V."/>
            <person name="Murat C."/>
            <person name="Martin F."/>
            <person name="Albertini E."/>
            <person name="Donnini D."/>
            <person name="Bonito G."/>
        </authorList>
    </citation>
    <scope>NUCLEOTIDE SEQUENCE [LARGE SCALE GENOMIC DNA]</scope>
    <source>
        <strain evidence="1 2">Sb_GMNB300</strain>
    </source>
</reference>
<evidence type="ECO:0000313" key="1">
    <source>
        <dbReference type="EMBL" id="KAA8900432.1"/>
    </source>
</evidence>
<dbReference type="Proteomes" id="UP000326924">
    <property type="component" value="Unassembled WGS sequence"/>
</dbReference>
<dbReference type="InParanoid" id="A0A5J5ERE3"/>
<dbReference type="EMBL" id="VXIS01000154">
    <property type="protein sequence ID" value="KAA8900432.1"/>
    <property type="molecule type" value="Genomic_DNA"/>
</dbReference>
<dbReference type="AlphaFoldDB" id="A0A5J5ERE3"/>
<comment type="caution">
    <text evidence="1">The sequence shown here is derived from an EMBL/GenBank/DDBJ whole genome shotgun (WGS) entry which is preliminary data.</text>
</comment>
<protein>
    <submittedName>
        <fullName evidence="1">Uncharacterized protein</fullName>
    </submittedName>
</protein>
<keyword evidence="2" id="KW-1185">Reference proteome</keyword>